<evidence type="ECO:0000259" key="3">
    <source>
        <dbReference type="Pfam" id="PF04536"/>
    </source>
</evidence>
<feature type="non-terminal residue" evidence="4">
    <location>
        <position position="1"/>
    </location>
</feature>
<keyword evidence="2" id="KW-0812">Transmembrane</keyword>
<evidence type="ECO:0000313" key="5">
    <source>
        <dbReference type="Proteomes" id="UP000001977"/>
    </source>
</evidence>
<organism evidence="4 5">
    <name type="scientific">Bordetella avium (strain 197N)</name>
    <dbReference type="NCBI Taxonomy" id="360910"/>
    <lineage>
        <taxon>Bacteria</taxon>
        <taxon>Pseudomonadati</taxon>
        <taxon>Pseudomonadota</taxon>
        <taxon>Betaproteobacteria</taxon>
        <taxon>Burkholderiales</taxon>
        <taxon>Alcaligenaceae</taxon>
        <taxon>Bordetella</taxon>
    </lineage>
</organism>
<sequence length="257" mass="26054">VPVPALTARVVDQTATLSPEQRQALETQLAALEARKGVQLAVLIVPTTGSDTIEQFATRVYDQWKLGRQKVDDGVLFVVAKDDRTLRFEVGYGLEGAVPDVMAGRIIREQVVPHFKQHDYAGGIGAGVNALIGLIDGESLPAPAAREADNGDTHASGPPGEALGLLVVAALAPPILSAVLGGVAIGYISGSILWGLLAALLAWVLSFVLGVTGLKKALMRGGFRGGGGRGGGGFGGGGGGFRGGGGRSGGGGASGRW</sequence>
<gene>
    <name evidence="4" type="ordered locus">BAV3341</name>
</gene>
<evidence type="ECO:0000256" key="2">
    <source>
        <dbReference type="SAM" id="Phobius"/>
    </source>
</evidence>
<proteinExistence type="predicted"/>
<dbReference type="STRING" id="360910.BAV3341"/>
<keyword evidence="2" id="KW-1133">Transmembrane helix</keyword>
<feature type="transmembrane region" description="Helical" evidence="2">
    <location>
        <begin position="163"/>
        <end position="188"/>
    </location>
</feature>
<accession>Q2KTQ9</accession>
<dbReference type="HOGENOM" id="CLU_035211_0_1_4"/>
<feature type="transmembrane region" description="Helical" evidence="2">
    <location>
        <begin position="194"/>
        <end position="214"/>
    </location>
</feature>
<protein>
    <submittedName>
        <fullName evidence="4">Membrane protein</fullName>
    </submittedName>
</protein>
<dbReference type="KEGG" id="bav:BAV3341"/>
<name>Q2KTQ9_BORA1</name>
<evidence type="ECO:0000313" key="4">
    <source>
        <dbReference type="EMBL" id="CAJ50951.1"/>
    </source>
</evidence>
<dbReference type="InterPro" id="IPR007621">
    <property type="entry name" value="TPM_dom"/>
</dbReference>
<dbReference type="PANTHER" id="PTHR30373">
    <property type="entry name" value="UPF0603 PROTEIN YGCG"/>
    <property type="match status" value="1"/>
</dbReference>
<dbReference type="Pfam" id="PF04536">
    <property type="entry name" value="TPM_phosphatase"/>
    <property type="match status" value="1"/>
</dbReference>
<dbReference type="EMBL" id="AM167904">
    <property type="protein sequence ID" value="CAJ50951.1"/>
    <property type="molecule type" value="Genomic_DNA"/>
</dbReference>
<feature type="domain" description="TPM" evidence="3">
    <location>
        <begin position="10"/>
        <end position="132"/>
    </location>
</feature>
<keyword evidence="2" id="KW-0472">Membrane</keyword>
<feature type="region of interest" description="Disordered" evidence="1">
    <location>
        <begin position="234"/>
        <end position="257"/>
    </location>
</feature>
<dbReference type="AlphaFoldDB" id="Q2KTQ9"/>
<keyword evidence="5" id="KW-1185">Reference proteome</keyword>
<dbReference type="PANTHER" id="PTHR30373:SF2">
    <property type="entry name" value="UPF0603 PROTEIN YGCG"/>
    <property type="match status" value="1"/>
</dbReference>
<reference evidence="4 5" key="1">
    <citation type="journal article" date="2006" name="J. Bacteriol.">
        <title>Comparison of the genome sequence of the poultry pathogen Bordetella avium with those of B. bronchiseptica, B. pertussis, and B. parapertussis reveals extensive diversity in surface structures associated with host interaction.</title>
        <authorList>
            <person name="Sebaihia M."/>
            <person name="Preston A."/>
            <person name="Maskell D.J."/>
            <person name="Kuzmiak H."/>
            <person name="Connell T.D."/>
            <person name="King N.D."/>
            <person name="Orndorff P.E."/>
            <person name="Miyamoto D.M."/>
            <person name="Thomson N.R."/>
            <person name="Harris D."/>
            <person name="Goble A."/>
            <person name="Lord A."/>
            <person name="Murphy L."/>
            <person name="Quail M.A."/>
            <person name="Rutter S."/>
            <person name="Squares R."/>
            <person name="Squares S."/>
            <person name="Woodward J."/>
            <person name="Parkhill J."/>
            <person name="Temple L.M."/>
        </authorList>
    </citation>
    <scope>NUCLEOTIDE SEQUENCE [LARGE SCALE GENOMIC DNA]</scope>
    <source>
        <strain evidence="4 5">197N</strain>
    </source>
</reference>
<dbReference type="eggNOG" id="COG1512">
    <property type="taxonomic scope" value="Bacteria"/>
</dbReference>
<evidence type="ECO:0000256" key="1">
    <source>
        <dbReference type="SAM" id="MobiDB-lite"/>
    </source>
</evidence>
<dbReference type="Proteomes" id="UP000001977">
    <property type="component" value="Chromosome"/>
</dbReference>
<dbReference type="Gene3D" id="3.10.310.50">
    <property type="match status" value="1"/>
</dbReference>